<accession>A0A3G5A731</accession>
<gene>
    <name evidence="1" type="ORF">Hyperionvirus4_12</name>
</gene>
<proteinExistence type="predicted"/>
<dbReference type="EMBL" id="MK072386">
    <property type="protein sequence ID" value="AYV83047.1"/>
    <property type="molecule type" value="Genomic_DNA"/>
</dbReference>
<name>A0A3G5A731_9VIRU</name>
<organism evidence="1">
    <name type="scientific">Hyperionvirus sp</name>
    <dbReference type="NCBI Taxonomy" id="2487770"/>
    <lineage>
        <taxon>Viruses</taxon>
        <taxon>Varidnaviria</taxon>
        <taxon>Bamfordvirae</taxon>
        <taxon>Nucleocytoviricota</taxon>
        <taxon>Megaviricetes</taxon>
        <taxon>Imitervirales</taxon>
        <taxon>Mimiviridae</taxon>
        <taxon>Klosneuvirinae</taxon>
    </lineage>
</organism>
<evidence type="ECO:0000313" key="1">
    <source>
        <dbReference type="EMBL" id="AYV83047.1"/>
    </source>
</evidence>
<protein>
    <submittedName>
        <fullName evidence="1">Uncharacterized protein</fullName>
    </submittedName>
</protein>
<reference evidence="1" key="1">
    <citation type="submission" date="2018-10" db="EMBL/GenBank/DDBJ databases">
        <title>Hidden diversity of soil giant viruses.</title>
        <authorList>
            <person name="Schulz F."/>
            <person name="Alteio L."/>
            <person name="Goudeau D."/>
            <person name="Ryan E.M."/>
            <person name="Malmstrom R.R."/>
            <person name="Blanchard J."/>
            <person name="Woyke T."/>
        </authorList>
    </citation>
    <scope>NUCLEOTIDE SEQUENCE</scope>
    <source>
        <strain evidence="1">HYV1</strain>
    </source>
</reference>
<sequence length="45" mass="5223">MAIHANPNADHNVNYNARIELPTAELERSKMVHFQATDRTPHWKP</sequence>